<dbReference type="GO" id="GO:0000785">
    <property type="term" value="C:chromatin"/>
    <property type="evidence" value="ECO:0007669"/>
    <property type="project" value="TreeGrafter"/>
</dbReference>
<comment type="caution">
    <text evidence="10">The sequence shown here is derived from an EMBL/GenBank/DDBJ whole genome shotgun (WGS) entry which is preliminary data.</text>
</comment>
<dbReference type="Pfam" id="PF00096">
    <property type="entry name" value="zf-C2H2"/>
    <property type="match status" value="1"/>
</dbReference>
<dbReference type="PROSITE" id="PS00028">
    <property type="entry name" value="ZINC_FINGER_C2H2_1"/>
    <property type="match status" value="2"/>
</dbReference>
<evidence type="ECO:0000256" key="8">
    <source>
        <dbReference type="SAM" id="MobiDB-lite"/>
    </source>
</evidence>
<sequence length="328" mass="36850">MRRTSAPTEISLPITYTPTTHRISKAKKGKRVHACEYPGCDKVFTRAEHRRRHELNHNPEALFRCSRPGCKKAFHRPDLLARHMERHDLEAQMDHAQWNQQTQIPLVSEPPPATPYVTKCAPSDPHTASYLAVTQAQNSMSIGSIVGPAIHPELVANDCGMIWSGLDMHPDPQSTLYPGHQQQQQQQQQPHIHESVEDTGFYATPDTCPSPLSDGPTLSIPSHSRSSVCSTPVAMVDTYPENIMDSELTSSPVPMHTNIRCWEQTEGQNISNMVPLSLNESLIHSSLQCQYPQPTWPTSQTLSYDEQQCHLPPAPQYQTPMPWKSWST</sequence>
<evidence type="ECO:0000256" key="6">
    <source>
        <dbReference type="ARBA" id="ARBA00023242"/>
    </source>
</evidence>
<dbReference type="InterPro" id="IPR051059">
    <property type="entry name" value="VerF-like"/>
</dbReference>
<organism evidence="10 11">
    <name type="scientific">Aspergillus nanangensis</name>
    <dbReference type="NCBI Taxonomy" id="2582783"/>
    <lineage>
        <taxon>Eukaryota</taxon>
        <taxon>Fungi</taxon>
        <taxon>Dikarya</taxon>
        <taxon>Ascomycota</taxon>
        <taxon>Pezizomycotina</taxon>
        <taxon>Eurotiomycetes</taxon>
        <taxon>Eurotiomycetidae</taxon>
        <taxon>Eurotiales</taxon>
        <taxon>Aspergillaceae</taxon>
        <taxon>Aspergillus</taxon>
        <taxon>Aspergillus subgen. Circumdati</taxon>
    </lineage>
</organism>
<accession>A0AAD4CYG3</accession>
<dbReference type="GO" id="GO:0000981">
    <property type="term" value="F:DNA-binding transcription factor activity, RNA polymerase II-specific"/>
    <property type="evidence" value="ECO:0007669"/>
    <property type="project" value="InterPro"/>
</dbReference>
<evidence type="ECO:0000259" key="9">
    <source>
        <dbReference type="PROSITE" id="PS50157"/>
    </source>
</evidence>
<dbReference type="GO" id="GO:0000978">
    <property type="term" value="F:RNA polymerase II cis-regulatory region sequence-specific DNA binding"/>
    <property type="evidence" value="ECO:0007669"/>
    <property type="project" value="InterPro"/>
</dbReference>
<reference evidence="10" key="1">
    <citation type="journal article" date="2019" name="Beilstein J. Org. Chem.">
        <title>Nanangenines: drimane sesquiterpenoids as the dominant metabolite cohort of a novel Australian fungus, Aspergillus nanangensis.</title>
        <authorList>
            <person name="Lacey H.J."/>
            <person name="Gilchrist C.L.M."/>
            <person name="Crombie A."/>
            <person name="Kalaitzis J.A."/>
            <person name="Vuong D."/>
            <person name="Rutledge P.J."/>
            <person name="Turner P."/>
            <person name="Pitt J.I."/>
            <person name="Lacey E."/>
            <person name="Chooi Y.H."/>
            <person name="Piggott A.M."/>
        </authorList>
    </citation>
    <scope>NUCLEOTIDE SEQUENCE</scope>
    <source>
        <strain evidence="10">MST-FP2251</strain>
    </source>
</reference>
<gene>
    <name evidence="10" type="ORF">FE257_004394</name>
</gene>
<dbReference type="InterPro" id="IPR013087">
    <property type="entry name" value="Znf_C2H2_type"/>
</dbReference>
<name>A0AAD4CYG3_ASPNN</name>
<feature type="domain" description="C2H2-type" evidence="9">
    <location>
        <begin position="33"/>
        <end position="62"/>
    </location>
</feature>
<dbReference type="Gene3D" id="3.30.160.60">
    <property type="entry name" value="Classic Zinc Finger"/>
    <property type="match status" value="2"/>
</dbReference>
<feature type="region of interest" description="Disordered" evidence="8">
    <location>
        <begin position="170"/>
        <end position="227"/>
    </location>
</feature>
<reference evidence="10" key="2">
    <citation type="submission" date="2020-02" db="EMBL/GenBank/DDBJ databases">
        <authorList>
            <person name="Gilchrist C.L.M."/>
            <person name="Chooi Y.-H."/>
        </authorList>
    </citation>
    <scope>NUCLEOTIDE SEQUENCE</scope>
    <source>
        <strain evidence="10">MST-FP2251</strain>
    </source>
</reference>
<keyword evidence="2" id="KW-0479">Metal-binding</keyword>
<keyword evidence="6" id="KW-0539">Nucleus</keyword>
<dbReference type="EMBL" id="VCAU01000002">
    <property type="protein sequence ID" value="KAF9894773.1"/>
    <property type="molecule type" value="Genomic_DNA"/>
</dbReference>
<feature type="domain" description="C2H2-type" evidence="9">
    <location>
        <begin position="63"/>
        <end position="92"/>
    </location>
</feature>
<dbReference type="SUPFAM" id="SSF57667">
    <property type="entry name" value="beta-beta-alpha zinc fingers"/>
    <property type="match status" value="1"/>
</dbReference>
<dbReference type="GO" id="GO:0008270">
    <property type="term" value="F:zinc ion binding"/>
    <property type="evidence" value="ECO:0007669"/>
    <property type="project" value="UniProtKB-KW"/>
</dbReference>
<dbReference type="Proteomes" id="UP001194746">
    <property type="component" value="Unassembled WGS sequence"/>
</dbReference>
<evidence type="ECO:0000313" key="10">
    <source>
        <dbReference type="EMBL" id="KAF9894773.1"/>
    </source>
</evidence>
<dbReference type="SMART" id="SM00355">
    <property type="entry name" value="ZnF_C2H2"/>
    <property type="match status" value="2"/>
</dbReference>
<evidence type="ECO:0000256" key="3">
    <source>
        <dbReference type="ARBA" id="ARBA00022737"/>
    </source>
</evidence>
<evidence type="ECO:0000256" key="1">
    <source>
        <dbReference type="ARBA" id="ARBA00004123"/>
    </source>
</evidence>
<keyword evidence="4 7" id="KW-0863">Zinc-finger</keyword>
<evidence type="ECO:0000313" key="11">
    <source>
        <dbReference type="Proteomes" id="UP001194746"/>
    </source>
</evidence>
<evidence type="ECO:0000256" key="7">
    <source>
        <dbReference type="PROSITE-ProRule" id="PRU00042"/>
    </source>
</evidence>
<dbReference type="PROSITE" id="PS50157">
    <property type="entry name" value="ZINC_FINGER_C2H2_2"/>
    <property type="match status" value="2"/>
</dbReference>
<evidence type="ECO:0000256" key="4">
    <source>
        <dbReference type="ARBA" id="ARBA00022771"/>
    </source>
</evidence>
<keyword evidence="5" id="KW-0862">Zinc</keyword>
<dbReference type="InterPro" id="IPR036236">
    <property type="entry name" value="Znf_C2H2_sf"/>
</dbReference>
<keyword evidence="11" id="KW-1185">Reference proteome</keyword>
<protein>
    <recommendedName>
        <fullName evidence="9">C2H2-type domain-containing protein</fullName>
    </recommendedName>
</protein>
<evidence type="ECO:0000256" key="2">
    <source>
        <dbReference type="ARBA" id="ARBA00022723"/>
    </source>
</evidence>
<proteinExistence type="predicted"/>
<dbReference type="PANTHER" id="PTHR40626">
    <property type="entry name" value="MIP31509P"/>
    <property type="match status" value="1"/>
</dbReference>
<dbReference type="AlphaFoldDB" id="A0AAD4CYG3"/>
<evidence type="ECO:0000256" key="5">
    <source>
        <dbReference type="ARBA" id="ARBA00022833"/>
    </source>
</evidence>
<keyword evidence="3" id="KW-0677">Repeat</keyword>
<dbReference type="PANTHER" id="PTHR40626:SF30">
    <property type="entry name" value="FINGER DOMAIN PROTEIN, PUTATIVE (AFU_ORTHOLOGUE AFUA_4G13600)-RELATED"/>
    <property type="match status" value="1"/>
</dbReference>
<dbReference type="GO" id="GO:0005634">
    <property type="term" value="C:nucleus"/>
    <property type="evidence" value="ECO:0007669"/>
    <property type="project" value="UniProtKB-SubCell"/>
</dbReference>
<comment type="subcellular location">
    <subcellularLocation>
        <location evidence="1">Nucleus</location>
    </subcellularLocation>
</comment>